<organism evidence="1 2">
    <name type="scientific">Racocetra persica</name>
    <dbReference type="NCBI Taxonomy" id="160502"/>
    <lineage>
        <taxon>Eukaryota</taxon>
        <taxon>Fungi</taxon>
        <taxon>Fungi incertae sedis</taxon>
        <taxon>Mucoromycota</taxon>
        <taxon>Glomeromycotina</taxon>
        <taxon>Glomeromycetes</taxon>
        <taxon>Diversisporales</taxon>
        <taxon>Gigasporaceae</taxon>
        <taxon>Racocetra</taxon>
    </lineage>
</organism>
<reference evidence="1" key="1">
    <citation type="submission" date="2021-06" db="EMBL/GenBank/DDBJ databases">
        <authorList>
            <person name="Kallberg Y."/>
            <person name="Tangrot J."/>
            <person name="Rosling A."/>
        </authorList>
    </citation>
    <scope>NUCLEOTIDE SEQUENCE</scope>
    <source>
        <strain evidence="1">MA461A</strain>
    </source>
</reference>
<feature type="non-terminal residue" evidence="1">
    <location>
        <position position="380"/>
    </location>
</feature>
<proteinExistence type="predicted"/>
<protein>
    <submittedName>
        <fullName evidence="1">7977_t:CDS:1</fullName>
    </submittedName>
</protein>
<dbReference type="Proteomes" id="UP000789920">
    <property type="component" value="Unassembled WGS sequence"/>
</dbReference>
<accession>A0ACA9PNW7</accession>
<comment type="caution">
    <text evidence="1">The sequence shown here is derived from an EMBL/GenBank/DDBJ whole genome shotgun (WGS) entry which is preliminary data.</text>
</comment>
<gene>
    <name evidence="1" type="ORF">RPERSI_LOCUS10693</name>
</gene>
<keyword evidence="2" id="KW-1185">Reference proteome</keyword>
<name>A0ACA9PNW7_9GLOM</name>
<dbReference type="EMBL" id="CAJVQC010021397">
    <property type="protein sequence ID" value="CAG8713211.1"/>
    <property type="molecule type" value="Genomic_DNA"/>
</dbReference>
<evidence type="ECO:0000313" key="1">
    <source>
        <dbReference type="EMBL" id="CAG8713211.1"/>
    </source>
</evidence>
<sequence>MSTKLQNKIYKFLTTAEECQINATSVIYLGLKKDRWIPQNELRSIIDRVVISASNVIMEGSPRHSRILQISSQKPVRQMKPTLPSRIKDMCNEFVSSFSSHDDSNGPPEKLTHDGTWKEYEEELSCVVNEIFSTIKDVWNNPALNSDVAGTLNEGTYQSTVIVPFIRAVLKNLPFGSSSFISTSERESIASADRKDGQMGRRPDIMFIVNHLDMLFEIMYVECSRLVCIQKKKDDDDIKLWRECNDGMYYTRKTLSPEKEQFGIVGIQIAEDTLHLNVLIRDKMNVHRYYNIESAKIPVQESDENTRVAKLEAENTKLKQIIEEIANLRIENTKLKQIIKQNRTTNVASSVTPQMPIPSSINGHSDKDDITNSVNLKQAQ</sequence>
<evidence type="ECO:0000313" key="2">
    <source>
        <dbReference type="Proteomes" id="UP000789920"/>
    </source>
</evidence>